<feature type="domain" description="DALR anticodon binding" evidence="11">
    <location>
        <begin position="452"/>
        <end position="575"/>
    </location>
</feature>
<comment type="catalytic activity">
    <reaction evidence="8 9">
        <text>tRNA(Arg) + L-arginine + ATP = L-arginyl-tRNA(Arg) + AMP + diphosphate</text>
        <dbReference type="Rhea" id="RHEA:20301"/>
        <dbReference type="Rhea" id="RHEA-COMP:9658"/>
        <dbReference type="Rhea" id="RHEA-COMP:9673"/>
        <dbReference type="ChEBI" id="CHEBI:30616"/>
        <dbReference type="ChEBI" id="CHEBI:32682"/>
        <dbReference type="ChEBI" id="CHEBI:33019"/>
        <dbReference type="ChEBI" id="CHEBI:78442"/>
        <dbReference type="ChEBI" id="CHEBI:78513"/>
        <dbReference type="ChEBI" id="CHEBI:456215"/>
        <dbReference type="EC" id="6.1.1.19"/>
    </reaction>
</comment>
<proteinExistence type="inferred from homology"/>
<keyword evidence="4 9" id="KW-0547">Nucleotide-binding</keyword>
<dbReference type="InterPro" id="IPR008909">
    <property type="entry name" value="DALR_anticod-bd"/>
</dbReference>
<dbReference type="Gene3D" id="3.30.1360.70">
    <property type="entry name" value="Arginyl tRNA synthetase N-terminal domain"/>
    <property type="match status" value="1"/>
</dbReference>
<dbReference type="SMART" id="SM00836">
    <property type="entry name" value="DALR_1"/>
    <property type="match status" value="1"/>
</dbReference>
<dbReference type="EMBL" id="LANX01000001">
    <property type="protein sequence ID" value="KJV68840.1"/>
    <property type="molecule type" value="Genomic_DNA"/>
</dbReference>
<dbReference type="HAMAP" id="MF_00123">
    <property type="entry name" value="Arg_tRNA_synth"/>
    <property type="match status" value="1"/>
</dbReference>
<evidence type="ECO:0000256" key="7">
    <source>
        <dbReference type="ARBA" id="ARBA00023146"/>
    </source>
</evidence>
<dbReference type="GO" id="GO:0006420">
    <property type="term" value="P:arginyl-tRNA aminoacylation"/>
    <property type="evidence" value="ECO:0007669"/>
    <property type="project" value="UniProtKB-UniRule"/>
</dbReference>
<dbReference type="SUPFAM" id="SSF52374">
    <property type="entry name" value="Nucleotidylyl transferase"/>
    <property type="match status" value="1"/>
</dbReference>
<dbReference type="GO" id="GO:0005737">
    <property type="term" value="C:cytoplasm"/>
    <property type="evidence" value="ECO:0007669"/>
    <property type="project" value="UniProtKB-SubCell"/>
</dbReference>
<protein>
    <recommendedName>
        <fullName evidence="9">Arginine--tRNA ligase</fullName>
        <ecNumber evidence="9">6.1.1.19</ecNumber>
    </recommendedName>
    <alternativeName>
        <fullName evidence="9">Arginyl-tRNA synthetase</fullName>
        <shortName evidence="9">ArgRS</shortName>
    </alternativeName>
</protein>
<keyword evidence="3 9" id="KW-0436">Ligase</keyword>
<keyword evidence="14" id="KW-1185">Reference proteome</keyword>
<feature type="domain" description="Arginyl tRNA synthetase N-terminal" evidence="12">
    <location>
        <begin position="13"/>
        <end position="95"/>
    </location>
</feature>
<sequence length="576" mass="66219">MNLFSYIRDLILQRIYSLVKKNLIRFDDSLINKLIIGPPSNNEYGDIYTNAALIIGKFEKKNPLEVSQILIKELRLIKEISSIEVAPPGFINLKLEMKFLYKVLFSINVLKSEYGKVNLGKGEKINIEFASANPTGPLHIGHARGAIFGDVLSNLLEWVGYQVTREYYINDAGNQIDILTQSVYLRYKEILGENIIIEDGLYPGEYLKAVAQGLFDLYQNNLLNMDKDEKMSIIQDFTLNYIMNLIKNDMHCLGIKYDIFTSEKQLHSNFFIDNCITKLQKKGLIYYGVLDKPKGKEQSDWSSREQMLFRSTKFGDDVDRALKKKDGSWTYFANDIAYHFDKISRGFYRMILELGSDHAGYVTRLKSAVKALSDGKATIDIKLHNIVNFLENGEPIKMSKRKGEFLTVKDVVEKVGRDITRFIMLTRRSDMVLDFDFAKVVEKSRDNPIFYVQYAHARVCSLIRRCPNLLVLDDVNFNVLSSNEELFLIKLLARWPDIIELSAKTFEPHRIAFYLIEVAEAFHVLWGYGNNNVNMRFIIDDDIHITSARMYLAKAVSYVIASGLTIFSISPIEEMS</sequence>
<dbReference type="OrthoDB" id="9803211at2"/>
<dbReference type="SUPFAM" id="SSF55190">
    <property type="entry name" value="Arginyl-tRNA synthetase (ArgRS), N-terminal 'additional' domain"/>
    <property type="match status" value="1"/>
</dbReference>
<dbReference type="STRING" id="1359163.NLO413_0206"/>
<comment type="subcellular location">
    <subcellularLocation>
        <location evidence="9">Cytoplasm</location>
    </subcellularLocation>
</comment>
<accession>A0A0F3NLC7</accession>
<dbReference type="NCBIfam" id="TIGR00456">
    <property type="entry name" value="argS"/>
    <property type="match status" value="1"/>
</dbReference>
<keyword evidence="2 9" id="KW-0963">Cytoplasm</keyword>
<dbReference type="Gene3D" id="1.10.730.10">
    <property type="entry name" value="Isoleucyl-tRNA Synthetase, Domain 1"/>
    <property type="match status" value="1"/>
</dbReference>
<keyword evidence="7 9" id="KW-0030">Aminoacyl-tRNA synthetase</keyword>
<dbReference type="GO" id="GO:0004814">
    <property type="term" value="F:arginine-tRNA ligase activity"/>
    <property type="evidence" value="ECO:0007669"/>
    <property type="project" value="UniProtKB-UniRule"/>
</dbReference>
<evidence type="ECO:0000259" key="12">
    <source>
        <dbReference type="SMART" id="SM01016"/>
    </source>
</evidence>
<dbReference type="InterPro" id="IPR001278">
    <property type="entry name" value="Arg-tRNA-ligase"/>
</dbReference>
<dbReference type="SUPFAM" id="SSF47323">
    <property type="entry name" value="Anticodon-binding domain of a subclass of class I aminoacyl-tRNA synthetases"/>
    <property type="match status" value="1"/>
</dbReference>
<dbReference type="RefSeq" id="WP_045808681.1">
    <property type="nucleotide sequence ID" value="NZ_LANX01000001.1"/>
</dbReference>
<keyword evidence="5 9" id="KW-0067">ATP-binding</keyword>
<dbReference type="PANTHER" id="PTHR11956:SF5">
    <property type="entry name" value="ARGININE--TRNA LIGASE, CYTOPLASMIC"/>
    <property type="match status" value="1"/>
</dbReference>
<dbReference type="Pfam" id="PF03485">
    <property type="entry name" value="Arg_tRNA_synt_N"/>
    <property type="match status" value="1"/>
</dbReference>
<dbReference type="Proteomes" id="UP000033562">
    <property type="component" value="Unassembled WGS sequence"/>
</dbReference>
<dbReference type="CDD" id="cd00671">
    <property type="entry name" value="ArgRS_core"/>
    <property type="match status" value="1"/>
</dbReference>
<dbReference type="InterPro" id="IPR005148">
    <property type="entry name" value="Arg-tRNA-synth_N"/>
</dbReference>
<evidence type="ECO:0000256" key="6">
    <source>
        <dbReference type="ARBA" id="ARBA00022917"/>
    </source>
</evidence>
<dbReference type="SMART" id="SM01016">
    <property type="entry name" value="Arg_tRNA_synt_N"/>
    <property type="match status" value="1"/>
</dbReference>
<evidence type="ECO:0000256" key="1">
    <source>
        <dbReference type="ARBA" id="ARBA00005594"/>
    </source>
</evidence>
<evidence type="ECO:0000259" key="11">
    <source>
        <dbReference type="SMART" id="SM00836"/>
    </source>
</evidence>
<keyword evidence="6 9" id="KW-0648">Protein biosynthesis</keyword>
<dbReference type="EC" id="6.1.1.19" evidence="9"/>
<evidence type="ECO:0000256" key="3">
    <source>
        <dbReference type="ARBA" id="ARBA00022598"/>
    </source>
</evidence>
<comment type="caution">
    <text evidence="13">The sequence shown here is derived from an EMBL/GenBank/DDBJ whole genome shotgun (WGS) entry which is preliminary data.</text>
</comment>
<dbReference type="PANTHER" id="PTHR11956">
    <property type="entry name" value="ARGINYL-TRNA SYNTHETASE"/>
    <property type="match status" value="1"/>
</dbReference>
<dbReference type="Gene3D" id="3.40.50.620">
    <property type="entry name" value="HUPs"/>
    <property type="match status" value="1"/>
</dbReference>
<dbReference type="GO" id="GO:0005524">
    <property type="term" value="F:ATP binding"/>
    <property type="evidence" value="ECO:0007669"/>
    <property type="project" value="UniProtKB-UniRule"/>
</dbReference>
<reference evidence="13 14" key="1">
    <citation type="submission" date="2015-02" db="EMBL/GenBank/DDBJ databases">
        <title>Genome Sequencing of Rickettsiales.</title>
        <authorList>
            <person name="Daugherty S.C."/>
            <person name="Su Q."/>
            <person name="Abolude K."/>
            <person name="Beier-Sexton M."/>
            <person name="Carlyon J.A."/>
            <person name="Carter R."/>
            <person name="Day N.P."/>
            <person name="Dumler S.J."/>
            <person name="Dyachenko V."/>
            <person name="Godinez A."/>
            <person name="Kurtti T.J."/>
            <person name="Lichay M."/>
            <person name="Mullins K.E."/>
            <person name="Ott S."/>
            <person name="Pappas-Brown V."/>
            <person name="Paris D.H."/>
            <person name="Patel P."/>
            <person name="Richards A.L."/>
            <person name="Sadzewicz L."/>
            <person name="Sears K."/>
            <person name="Seidman D."/>
            <person name="Sengamalay N."/>
            <person name="Stenos J."/>
            <person name="Tallon L.J."/>
            <person name="Vincent G."/>
            <person name="Fraser C.M."/>
            <person name="Munderloh U."/>
            <person name="Dunning-Hotopp J.C."/>
        </authorList>
    </citation>
    <scope>NUCLEOTIDE SEQUENCE [LARGE SCALE GENOMIC DNA]</scope>
    <source>
        <strain evidence="13 14">RAC413</strain>
    </source>
</reference>
<evidence type="ECO:0000256" key="10">
    <source>
        <dbReference type="RuleBase" id="RU363038"/>
    </source>
</evidence>
<evidence type="ECO:0000256" key="2">
    <source>
        <dbReference type="ARBA" id="ARBA00022490"/>
    </source>
</evidence>
<comment type="similarity">
    <text evidence="1 9 10">Belongs to the class-I aminoacyl-tRNA synthetase family.</text>
</comment>
<evidence type="ECO:0000313" key="13">
    <source>
        <dbReference type="EMBL" id="KJV68840.1"/>
    </source>
</evidence>
<dbReference type="PRINTS" id="PR01038">
    <property type="entry name" value="TRNASYNTHARG"/>
</dbReference>
<organism evidence="13 14">
    <name type="scientific">Candidatus Neoehrlichia procyonis str. RAC413</name>
    <dbReference type="NCBI Taxonomy" id="1359163"/>
    <lineage>
        <taxon>Bacteria</taxon>
        <taxon>Pseudomonadati</taxon>
        <taxon>Pseudomonadota</taxon>
        <taxon>Alphaproteobacteria</taxon>
        <taxon>Rickettsiales</taxon>
        <taxon>Anaplasmataceae</taxon>
        <taxon>Candidatus Neoehrlichia</taxon>
    </lineage>
</organism>
<dbReference type="InterPro" id="IPR036695">
    <property type="entry name" value="Arg-tRNA-synth_N_sf"/>
</dbReference>
<dbReference type="AlphaFoldDB" id="A0A0F3NLC7"/>
<dbReference type="PATRIC" id="fig|1359163.3.peg.199"/>
<dbReference type="PROSITE" id="PS00178">
    <property type="entry name" value="AA_TRNA_LIGASE_I"/>
    <property type="match status" value="1"/>
</dbReference>
<evidence type="ECO:0000256" key="9">
    <source>
        <dbReference type="HAMAP-Rule" id="MF_00123"/>
    </source>
</evidence>
<evidence type="ECO:0000256" key="4">
    <source>
        <dbReference type="ARBA" id="ARBA00022741"/>
    </source>
</evidence>
<comment type="subunit">
    <text evidence="9">Monomer.</text>
</comment>
<name>A0A0F3NLC7_9RICK</name>
<dbReference type="InterPro" id="IPR014729">
    <property type="entry name" value="Rossmann-like_a/b/a_fold"/>
</dbReference>
<dbReference type="Pfam" id="PF00750">
    <property type="entry name" value="tRNA-synt_1d"/>
    <property type="match status" value="1"/>
</dbReference>
<dbReference type="InterPro" id="IPR035684">
    <property type="entry name" value="ArgRS_core"/>
</dbReference>
<feature type="short sequence motif" description="'HIGH' region" evidence="9">
    <location>
        <begin position="132"/>
        <end position="142"/>
    </location>
</feature>
<dbReference type="InterPro" id="IPR001412">
    <property type="entry name" value="aa-tRNA-synth_I_CS"/>
</dbReference>
<dbReference type="Pfam" id="PF05746">
    <property type="entry name" value="DALR_1"/>
    <property type="match status" value="1"/>
</dbReference>
<evidence type="ECO:0000256" key="8">
    <source>
        <dbReference type="ARBA" id="ARBA00049339"/>
    </source>
</evidence>
<evidence type="ECO:0000313" key="14">
    <source>
        <dbReference type="Proteomes" id="UP000033562"/>
    </source>
</evidence>
<gene>
    <name evidence="9 13" type="primary">argS</name>
    <name evidence="13" type="ORF">NLO413_0206</name>
</gene>
<evidence type="ECO:0000256" key="5">
    <source>
        <dbReference type="ARBA" id="ARBA00022840"/>
    </source>
</evidence>
<dbReference type="InterPro" id="IPR009080">
    <property type="entry name" value="tRNAsynth_Ia_anticodon-bd"/>
</dbReference>